<reference evidence="2" key="1">
    <citation type="submission" date="2021-01" db="EMBL/GenBank/DDBJ databases">
        <authorList>
            <consortium name="Genoscope - CEA"/>
            <person name="William W."/>
        </authorList>
    </citation>
    <scope>NUCLEOTIDE SEQUENCE</scope>
</reference>
<accession>A0A8S1Q9A9</accession>
<dbReference type="Proteomes" id="UP000688137">
    <property type="component" value="Unassembled WGS sequence"/>
</dbReference>
<dbReference type="OMA" id="EIEDWKN"/>
<dbReference type="EMBL" id="CAJJDM010000156">
    <property type="protein sequence ID" value="CAD8112306.1"/>
    <property type="molecule type" value="Genomic_DNA"/>
</dbReference>
<protein>
    <submittedName>
        <fullName evidence="2">Uncharacterized protein</fullName>
    </submittedName>
</protein>
<keyword evidence="3" id="KW-1185">Reference proteome</keyword>
<evidence type="ECO:0000313" key="3">
    <source>
        <dbReference type="Proteomes" id="UP000688137"/>
    </source>
</evidence>
<evidence type="ECO:0000313" key="2">
    <source>
        <dbReference type="EMBL" id="CAD8112306.1"/>
    </source>
</evidence>
<sequence>MFASTPKIKTYQSLLQNSLQHKPIQQPIFAELTPSTPQKFNMLKNVKVVNVPSQPTENSFRSSNAKRILTQDSPQINKENSNFRNDQSQTQIEIQLKHYMQENKKLSDLVSKLTKEKQGLLDQIENTDFNVIKQRVERLESVIDHQTHEIEDWKNKYKDVCQTDQTTSIIQNMETQITQLVKENERLNKINLSQIQKIESLEQIIKDLEYKVTDQNNQIIAYEEERINYQEQPNHAINYNLLEYIQLIEKNIKDLSQFEHDNQQKYENLQEEFNTLNTKMNQMNLQTFNVDQITNILNDMKNNFNNQKKV</sequence>
<name>A0A8S1Q9A9_PARPR</name>
<feature type="coiled-coil region" evidence="1">
    <location>
        <begin position="259"/>
        <end position="286"/>
    </location>
</feature>
<feature type="coiled-coil region" evidence="1">
    <location>
        <begin position="96"/>
        <end position="232"/>
    </location>
</feature>
<gene>
    <name evidence="2" type="ORF">PPRIM_AZ9-3.1.T1510009</name>
</gene>
<evidence type="ECO:0000256" key="1">
    <source>
        <dbReference type="SAM" id="Coils"/>
    </source>
</evidence>
<keyword evidence="1" id="KW-0175">Coiled coil</keyword>
<proteinExistence type="predicted"/>
<organism evidence="2 3">
    <name type="scientific">Paramecium primaurelia</name>
    <dbReference type="NCBI Taxonomy" id="5886"/>
    <lineage>
        <taxon>Eukaryota</taxon>
        <taxon>Sar</taxon>
        <taxon>Alveolata</taxon>
        <taxon>Ciliophora</taxon>
        <taxon>Intramacronucleata</taxon>
        <taxon>Oligohymenophorea</taxon>
        <taxon>Peniculida</taxon>
        <taxon>Parameciidae</taxon>
        <taxon>Paramecium</taxon>
    </lineage>
</organism>
<comment type="caution">
    <text evidence="2">The sequence shown here is derived from an EMBL/GenBank/DDBJ whole genome shotgun (WGS) entry which is preliminary data.</text>
</comment>
<dbReference type="AlphaFoldDB" id="A0A8S1Q9A9"/>